<feature type="transmembrane region" description="Helical" evidence="8">
    <location>
        <begin position="586"/>
        <end position="602"/>
    </location>
</feature>
<dbReference type="OrthoDB" id="21379at2759"/>
<dbReference type="AlphaFoldDB" id="A0A8J4Q3J5"/>
<evidence type="ECO:0000313" key="10">
    <source>
        <dbReference type="EMBL" id="KAF2077439.1"/>
    </source>
</evidence>
<evidence type="ECO:0000256" key="4">
    <source>
        <dbReference type="ARBA" id="ARBA00022989"/>
    </source>
</evidence>
<feature type="region of interest" description="Disordered" evidence="7">
    <location>
        <begin position="483"/>
        <end position="502"/>
    </location>
</feature>
<feature type="transmembrane region" description="Helical" evidence="8">
    <location>
        <begin position="333"/>
        <end position="352"/>
    </location>
</feature>
<evidence type="ECO:0000313" key="11">
    <source>
        <dbReference type="Proteomes" id="UP000695562"/>
    </source>
</evidence>
<evidence type="ECO:0000256" key="8">
    <source>
        <dbReference type="SAM" id="Phobius"/>
    </source>
</evidence>
<reference evidence="10" key="1">
    <citation type="submission" date="2020-01" db="EMBL/GenBank/DDBJ databases">
        <title>Development of genomics and gene disruption for Polysphondylium violaceum indicates a role for the polyketide synthase stlB in stalk morphogenesis.</title>
        <authorList>
            <person name="Narita B."/>
            <person name="Kawabe Y."/>
            <person name="Kin K."/>
            <person name="Saito T."/>
            <person name="Gibbs R."/>
            <person name="Kuspa A."/>
            <person name="Muzny D."/>
            <person name="Queller D."/>
            <person name="Richards S."/>
            <person name="Strassman J."/>
            <person name="Sucgang R."/>
            <person name="Worley K."/>
            <person name="Schaap P."/>
        </authorList>
    </citation>
    <scope>NUCLEOTIDE SEQUENCE</scope>
    <source>
        <strain evidence="10">QSvi11</strain>
    </source>
</reference>
<dbReference type="GO" id="GO:0051015">
    <property type="term" value="F:actin filament binding"/>
    <property type="evidence" value="ECO:0007669"/>
    <property type="project" value="TreeGrafter"/>
</dbReference>
<feature type="compositionally biased region" description="Low complexity" evidence="7">
    <location>
        <begin position="484"/>
        <end position="495"/>
    </location>
</feature>
<feature type="transmembrane region" description="Helical" evidence="8">
    <location>
        <begin position="373"/>
        <end position="390"/>
    </location>
</feature>
<comment type="similarity">
    <text evidence="2">Belongs to the TMEM201 family.</text>
</comment>
<keyword evidence="5 8" id="KW-0472">Membrane</keyword>
<keyword evidence="4 8" id="KW-1133">Transmembrane helix</keyword>
<evidence type="ECO:0000256" key="7">
    <source>
        <dbReference type="SAM" id="MobiDB-lite"/>
    </source>
</evidence>
<evidence type="ECO:0000256" key="6">
    <source>
        <dbReference type="ARBA" id="ARBA00023242"/>
    </source>
</evidence>
<feature type="transmembrane region" description="Helical" evidence="8">
    <location>
        <begin position="31"/>
        <end position="49"/>
    </location>
</feature>
<proteinExistence type="inferred from homology"/>
<keyword evidence="11" id="KW-1185">Reference proteome</keyword>
<evidence type="ECO:0000256" key="5">
    <source>
        <dbReference type="ARBA" id="ARBA00023136"/>
    </source>
</evidence>
<evidence type="ECO:0000259" key="9">
    <source>
        <dbReference type="Pfam" id="PF09779"/>
    </source>
</evidence>
<keyword evidence="3 8" id="KW-0812">Transmembrane</keyword>
<evidence type="ECO:0000256" key="2">
    <source>
        <dbReference type="ARBA" id="ARBA00007600"/>
    </source>
</evidence>
<accession>A0A8J4Q3J5</accession>
<dbReference type="GO" id="GO:0005637">
    <property type="term" value="C:nuclear inner membrane"/>
    <property type="evidence" value="ECO:0007669"/>
    <property type="project" value="UniProtKB-SubCell"/>
</dbReference>
<protein>
    <recommendedName>
        <fullName evidence="9">Ima1 N-terminal domain-containing protein</fullName>
    </recommendedName>
</protein>
<dbReference type="InterPro" id="IPR018617">
    <property type="entry name" value="Ima1_N"/>
</dbReference>
<keyword evidence="6" id="KW-0539">Nucleus</keyword>
<dbReference type="PANTHER" id="PTHR28646:SF1">
    <property type="entry name" value="TRANSMEMBRANE PROTEIN 201"/>
    <property type="match status" value="1"/>
</dbReference>
<dbReference type="Pfam" id="PF09779">
    <property type="entry name" value="Ima1_N"/>
    <property type="match status" value="1"/>
</dbReference>
<name>A0A8J4Q3J5_9MYCE</name>
<feature type="domain" description="Ima1 N-terminal" evidence="9">
    <location>
        <begin position="70"/>
        <end position="201"/>
    </location>
</feature>
<feature type="region of interest" description="Disordered" evidence="7">
    <location>
        <begin position="442"/>
        <end position="468"/>
    </location>
</feature>
<dbReference type="Proteomes" id="UP000695562">
    <property type="component" value="Unassembled WGS sequence"/>
</dbReference>
<evidence type="ECO:0000256" key="3">
    <source>
        <dbReference type="ARBA" id="ARBA00022692"/>
    </source>
</evidence>
<dbReference type="EMBL" id="AJWJ01000029">
    <property type="protein sequence ID" value="KAF2077439.1"/>
    <property type="molecule type" value="Genomic_DNA"/>
</dbReference>
<dbReference type="GO" id="GO:0030473">
    <property type="term" value="P:nuclear migration along microtubule"/>
    <property type="evidence" value="ECO:0007669"/>
    <property type="project" value="TreeGrafter"/>
</dbReference>
<feature type="transmembrane region" description="Helical" evidence="8">
    <location>
        <begin position="560"/>
        <end position="580"/>
    </location>
</feature>
<comment type="caution">
    <text evidence="10">The sequence shown here is derived from an EMBL/GenBank/DDBJ whole genome shotgun (WGS) entry which is preliminary data.</text>
</comment>
<feature type="transmembrane region" description="Helical" evidence="8">
    <location>
        <begin position="260"/>
        <end position="285"/>
    </location>
</feature>
<sequence>MIDFDKIVSSYWGTYVSYVSHFIHDENIKEYTVYFGVGCLGLFIVVKLLQKLYTQHIIPRWDPYRLVERKCFFCHFYNKIPYVNDNQWVCFQCQQYNGFDKSTGDYNAVSPLMYQAVQSSGTNGNRGYLSPSKYKPFSGNHSNGTQSEESTQLCSKCLFHLQLKTKRLSEFEPTKDKDSEYKKFINQVEKEFQLCNECNEKTQAEINRKDRYIISSLLNNNSNTNSNSNSFIRNSNSSKNNNFIQKRLGQLFLSIDYPKLISFLNIIITFILIVLITTSIIKIGITIDNNSKDQESTTRDKNNNSDDKQDTLQHNEIISNLLFNILNIQQNETIVLVTLFILKLFYMFYKYNQEILMFKTILKHPKGTISRESIIFNLLIVFKLAQIQYPSINLQLFYLSNIWNHFSTNNVFTFMFYLMLLIIQRMDTGFKGPQAVFTNNITKKSSNNESNNSNQNNNNNNNNSNNSNVIKHKEFFSSMMLNESTSTSTSSPKTTPIKKRSPFQLSDLSTNEPVKELPSMDRLISSLQLDDEFNSNTTTNNNTTKTKTPTMVPSDSITQLLFFLIKSLLMNIFSMLKDIFLFINRYRQFLFGFFVCLIFMLYNY</sequence>
<evidence type="ECO:0000256" key="1">
    <source>
        <dbReference type="ARBA" id="ARBA00004473"/>
    </source>
</evidence>
<comment type="subcellular location">
    <subcellularLocation>
        <location evidence="1">Nucleus inner membrane</location>
        <topology evidence="1">Multi-pass membrane protein</topology>
    </subcellularLocation>
</comment>
<gene>
    <name evidence="10" type="ORF">CYY_001288</name>
</gene>
<dbReference type="PANTHER" id="PTHR28646">
    <property type="entry name" value="TRANSMEMBRANE PROTEIN 201"/>
    <property type="match status" value="1"/>
</dbReference>
<organism evidence="10 11">
    <name type="scientific">Polysphondylium violaceum</name>
    <dbReference type="NCBI Taxonomy" id="133409"/>
    <lineage>
        <taxon>Eukaryota</taxon>
        <taxon>Amoebozoa</taxon>
        <taxon>Evosea</taxon>
        <taxon>Eumycetozoa</taxon>
        <taxon>Dictyostelia</taxon>
        <taxon>Dictyosteliales</taxon>
        <taxon>Dictyosteliaceae</taxon>
        <taxon>Polysphondylium</taxon>
    </lineage>
</organism>
<feature type="compositionally biased region" description="Low complexity" evidence="7">
    <location>
        <begin position="445"/>
        <end position="468"/>
    </location>
</feature>
<dbReference type="InterPro" id="IPR040041">
    <property type="entry name" value="TMEM201"/>
</dbReference>
<feature type="transmembrane region" description="Helical" evidence="8">
    <location>
        <begin position="402"/>
        <end position="423"/>
    </location>
</feature>